<dbReference type="PANTHER" id="PTHR13887:SF14">
    <property type="entry name" value="DISULFIDE BOND FORMATION PROTEIN D"/>
    <property type="match status" value="1"/>
</dbReference>
<evidence type="ECO:0000256" key="2">
    <source>
        <dbReference type="ARBA" id="ARBA00022729"/>
    </source>
</evidence>
<reference evidence="8 9" key="1">
    <citation type="submission" date="2015-05" db="EMBL/GenBank/DDBJ databases">
        <title>Draft Genome assembly of Streptomyces showdoensis.</title>
        <authorList>
            <person name="Thapa K.K."/>
            <person name="Metsa-Ketela M."/>
        </authorList>
    </citation>
    <scope>NUCLEOTIDE SEQUENCE [LARGE SCALE GENOMIC DNA]</scope>
    <source>
        <strain evidence="8 9">ATCC 15227</strain>
    </source>
</reference>
<feature type="transmembrane region" description="Helical" evidence="6">
    <location>
        <begin position="20"/>
        <end position="38"/>
    </location>
</feature>
<dbReference type="Proteomes" id="UP000265325">
    <property type="component" value="Unassembled WGS sequence"/>
</dbReference>
<name>A0A2P2GJL5_STREW</name>
<organism evidence="8 9">
    <name type="scientific">Streptomyces showdoensis</name>
    <dbReference type="NCBI Taxonomy" id="68268"/>
    <lineage>
        <taxon>Bacteria</taxon>
        <taxon>Bacillati</taxon>
        <taxon>Actinomycetota</taxon>
        <taxon>Actinomycetes</taxon>
        <taxon>Kitasatosporales</taxon>
        <taxon>Streptomycetaceae</taxon>
        <taxon>Streptomyces</taxon>
    </lineage>
</organism>
<keyword evidence="6" id="KW-0812">Transmembrane</keyword>
<evidence type="ECO:0000313" key="8">
    <source>
        <dbReference type="EMBL" id="KKZ71706.1"/>
    </source>
</evidence>
<comment type="similarity">
    <text evidence="1">Belongs to the thioredoxin family. DsbA subfamily.</text>
</comment>
<proteinExistence type="inferred from homology"/>
<evidence type="ECO:0000256" key="4">
    <source>
        <dbReference type="ARBA" id="ARBA00023157"/>
    </source>
</evidence>
<dbReference type="SUPFAM" id="SSF52833">
    <property type="entry name" value="Thioredoxin-like"/>
    <property type="match status" value="1"/>
</dbReference>
<evidence type="ECO:0000313" key="9">
    <source>
        <dbReference type="Proteomes" id="UP000265325"/>
    </source>
</evidence>
<dbReference type="AlphaFoldDB" id="A0A2P2GJL5"/>
<protein>
    <recommendedName>
        <fullName evidence="7">Thioredoxin-like fold domain-containing protein</fullName>
    </recommendedName>
</protein>
<accession>A0A2P2GJL5</accession>
<evidence type="ECO:0000256" key="1">
    <source>
        <dbReference type="ARBA" id="ARBA00005791"/>
    </source>
</evidence>
<evidence type="ECO:0000256" key="3">
    <source>
        <dbReference type="ARBA" id="ARBA00023002"/>
    </source>
</evidence>
<keyword evidence="5" id="KW-0676">Redox-active center</keyword>
<dbReference type="InterPro" id="IPR036249">
    <property type="entry name" value="Thioredoxin-like_sf"/>
</dbReference>
<keyword evidence="6" id="KW-0472">Membrane</keyword>
<dbReference type="Gene3D" id="3.40.30.10">
    <property type="entry name" value="Glutaredoxin"/>
    <property type="match status" value="1"/>
</dbReference>
<gene>
    <name evidence="8" type="ORF">VO63_22210</name>
</gene>
<dbReference type="EMBL" id="LAQS01000035">
    <property type="protein sequence ID" value="KKZ71706.1"/>
    <property type="molecule type" value="Genomic_DNA"/>
</dbReference>
<evidence type="ECO:0000259" key="7">
    <source>
        <dbReference type="Pfam" id="PF13462"/>
    </source>
</evidence>
<dbReference type="Pfam" id="PF13462">
    <property type="entry name" value="Thioredoxin_4"/>
    <property type="match status" value="1"/>
</dbReference>
<sequence length="244" mass="26843">MRHERRRDEIRKRRVRRAAITGGIALALAGNVVLTVMVRANRASDDRPVVTPAGVTDQAGLVISVGRADAPAVMTIYEDLRCPGCARIERTLHETINRLEDAGKLRVDYHILSFVDRIVPGEGSRRAANALAAAQDAGRFRAYHDVLYAHPPVAEDVDTFGDKDLLLKLAQKVGLSGERFTAAVREGTHDTWVAEVQRAFDQQDEIQGTPALLFKGHDLLKDPESLSPERLTTLVEQEVTAHGT</sequence>
<dbReference type="GO" id="GO:0016491">
    <property type="term" value="F:oxidoreductase activity"/>
    <property type="evidence" value="ECO:0007669"/>
    <property type="project" value="UniProtKB-KW"/>
</dbReference>
<dbReference type="PANTHER" id="PTHR13887">
    <property type="entry name" value="GLUTATHIONE S-TRANSFERASE KAPPA"/>
    <property type="match status" value="1"/>
</dbReference>
<keyword evidence="4" id="KW-1015">Disulfide bond</keyword>
<keyword evidence="2" id="KW-0732">Signal</keyword>
<dbReference type="RefSeq" id="WP_046909661.1">
    <property type="nucleotide sequence ID" value="NZ_BAAAXG010000001.1"/>
</dbReference>
<keyword evidence="6" id="KW-1133">Transmembrane helix</keyword>
<keyword evidence="9" id="KW-1185">Reference proteome</keyword>
<feature type="domain" description="Thioredoxin-like fold" evidence="7">
    <location>
        <begin position="63"/>
        <end position="236"/>
    </location>
</feature>
<comment type="caution">
    <text evidence="8">The sequence shown here is derived from an EMBL/GenBank/DDBJ whole genome shotgun (WGS) entry which is preliminary data.</text>
</comment>
<evidence type="ECO:0000256" key="5">
    <source>
        <dbReference type="ARBA" id="ARBA00023284"/>
    </source>
</evidence>
<keyword evidence="3" id="KW-0560">Oxidoreductase</keyword>
<dbReference type="InterPro" id="IPR012336">
    <property type="entry name" value="Thioredoxin-like_fold"/>
</dbReference>
<evidence type="ECO:0000256" key="6">
    <source>
        <dbReference type="SAM" id="Phobius"/>
    </source>
</evidence>